<sequence length="240" mass="28108">MKNGDARLQVPDFIEPKDFLHVEVNRPPYLHRYDLFSPKLSRRLTLFSWNTVLLWTMIESHPAIKTFCERPGFVHVHGDWRVADFWVQREGRSAFLVLEHSPLQNLVGVAPRLESDLGLRARTVVDTEFETHATWIRNWQQIWSMAWEGTMLPATFNRHSHPAFGIAVWLTLQRRPHTNFHVSHQELRRRFRTALEDSLASAITLARGMNAHGIYLFEPRLLLPIIFDSARSQRFANRNP</sequence>
<proteinExistence type="predicted"/>
<dbReference type="EMBL" id="JAOALG010000003">
    <property type="protein sequence ID" value="MEQ5844288.1"/>
    <property type="molecule type" value="Genomic_DNA"/>
</dbReference>
<geneLocation type="plasmid" evidence="1">
    <name>pl1</name>
</geneLocation>
<dbReference type="Proteomes" id="UP001469089">
    <property type="component" value="Unassembled WGS sequence"/>
</dbReference>
<comment type="caution">
    <text evidence="1">The sequence shown here is derived from an EMBL/GenBank/DDBJ whole genome shotgun (WGS) entry which is preliminary data.</text>
</comment>
<evidence type="ECO:0000313" key="2">
    <source>
        <dbReference type="Proteomes" id="UP001469089"/>
    </source>
</evidence>
<gene>
    <name evidence="1" type="ORF">N0A02_33030</name>
</gene>
<dbReference type="RefSeq" id="WP_349545887.1">
    <property type="nucleotide sequence ID" value="NZ_JAOALG010000003.1"/>
</dbReference>
<accession>A0ABV1LY81</accession>
<name>A0ABV1LY81_9BURK</name>
<protein>
    <submittedName>
        <fullName evidence="1">Uncharacterized protein</fullName>
    </submittedName>
</protein>
<keyword evidence="1" id="KW-0614">Plasmid</keyword>
<organism evidence="1 2">
    <name type="scientific">Paraburkholderia acidicola</name>
    <dbReference type="NCBI Taxonomy" id="1912599"/>
    <lineage>
        <taxon>Bacteria</taxon>
        <taxon>Pseudomonadati</taxon>
        <taxon>Pseudomonadota</taxon>
        <taxon>Betaproteobacteria</taxon>
        <taxon>Burkholderiales</taxon>
        <taxon>Burkholderiaceae</taxon>
        <taxon>Paraburkholderia</taxon>
    </lineage>
</organism>
<reference evidence="1 2" key="1">
    <citation type="journal article" date="2024" name="Chem. Sci.">
        <title>Discovery of a lagriamide polyketide by integrated genome mining, isotopic labeling, and untargeted metabolomics.</title>
        <authorList>
            <person name="Fergusson C.H."/>
            <person name="Saulog J."/>
            <person name="Paulo B.S."/>
            <person name="Wilson D.M."/>
            <person name="Liu D.Y."/>
            <person name="Morehouse N.J."/>
            <person name="Waterworth S."/>
            <person name="Barkei J."/>
            <person name="Gray C.A."/>
            <person name="Kwan J.C."/>
            <person name="Eustaquio A.S."/>
            <person name="Linington R.G."/>
        </authorList>
    </citation>
    <scope>NUCLEOTIDE SEQUENCE [LARGE SCALE GENOMIC DNA]</scope>
    <source>
        <strain evidence="1 2">RL17-338-BIF-B</strain>
    </source>
</reference>
<keyword evidence="2" id="KW-1185">Reference proteome</keyword>
<evidence type="ECO:0000313" key="1">
    <source>
        <dbReference type="EMBL" id="MEQ5844288.1"/>
    </source>
</evidence>